<accession>A0A5R8Y3E9</accession>
<evidence type="ECO:0000256" key="2">
    <source>
        <dbReference type="ARBA" id="ARBA00022722"/>
    </source>
</evidence>
<protein>
    <submittedName>
        <fullName evidence="4">DUF86 domain-containing protein</fullName>
    </submittedName>
</protein>
<dbReference type="AlphaFoldDB" id="A0A5R8Y3E9"/>
<name>A0A5R8Y3E9_9BACT</name>
<organism evidence="4 5">
    <name type="scientific">Arcobacter arenosus</name>
    <dbReference type="NCBI Taxonomy" id="2576037"/>
    <lineage>
        <taxon>Bacteria</taxon>
        <taxon>Pseudomonadati</taxon>
        <taxon>Campylobacterota</taxon>
        <taxon>Epsilonproteobacteria</taxon>
        <taxon>Campylobacterales</taxon>
        <taxon>Arcobacteraceae</taxon>
        <taxon>Arcobacter</taxon>
    </lineage>
</organism>
<evidence type="ECO:0000313" key="5">
    <source>
        <dbReference type="Proteomes" id="UP000308901"/>
    </source>
</evidence>
<gene>
    <name evidence="4" type="ORF">FDK22_00810</name>
</gene>
<dbReference type="GO" id="GO:0016787">
    <property type="term" value="F:hydrolase activity"/>
    <property type="evidence" value="ECO:0007669"/>
    <property type="project" value="UniProtKB-KW"/>
</dbReference>
<dbReference type="GO" id="GO:0110001">
    <property type="term" value="C:toxin-antitoxin complex"/>
    <property type="evidence" value="ECO:0007669"/>
    <property type="project" value="InterPro"/>
</dbReference>
<dbReference type="InterPro" id="IPR008201">
    <property type="entry name" value="HepT-like"/>
</dbReference>
<keyword evidence="5" id="KW-1185">Reference proteome</keyword>
<dbReference type="OrthoDB" id="9802833at2"/>
<dbReference type="Pfam" id="PF01934">
    <property type="entry name" value="HepT-like"/>
    <property type="match status" value="1"/>
</dbReference>
<dbReference type="Proteomes" id="UP000308901">
    <property type="component" value="Unassembled WGS sequence"/>
</dbReference>
<reference evidence="4 5" key="1">
    <citation type="submission" date="2019-05" db="EMBL/GenBank/DDBJ databases">
        <title>Arcobacter sp. nov., isolated from sea sediment.</title>
        <authorList>
            <person name="Kim W."/>
        </authorList>
    </citation>
    <scope>NUCLEOTIDE SEQUENCE [LARGE SCALE GENOMIC DNA]</scope>
    <source>
        <strain evidence="4 5">CAU 1517</strain>
    </source>
</reference>
<evidence type="ECO:0000256" key="3">
    <source>
        <dbReference type="ARBA" id="ARBA00022801"/>
    </source>
</evidence>
<keyword evidence="2" id="KW-0540">Nuclease</keyword>
<proteinExistence type="predicted"/>
<dbReference type="EMBL" id="VANU01000001">
    <property type="protein sequence ID" value="TLP40586.1"/>
    <property type="molecule type" value="Genomic_DNA"/>
</dbReference>
<keyword evidence="1" id="KW-1277">Toxin-antitoxin system</keyword>
<sequence length="65" mass="7618">MNLSKVKLSLLSILEAIGKIENYTNEFDNADDFYHDEKSFDATMMQFVIIGEMISKLDEDFKEKY</sequence>
<evidence type="ECO:0000313" key="4">
    <source>
        <dbReference type="EMBL" id="TLP40586.1"/>
    </source>
</evidence>
<keyword evidence="3" id="KW-0378">Hydrolase</keyword>
<evidence type="ECO:0000256" key="1">
    <source>
        <dbReference type="ARBA" id="ARBA00022649"/>
    </source>
</evidence>
<comment type="caution">
    <text evidence="4">The sequence shown here is derived from an EMBL/GenBank/DDBJ whole genome shotgun (WGS) entry which is preliminary data.</text>
</comment>
<dbReference type="GO" id="GO:0004540">
    <property type="term" value="F:RNA nuclease activity"/>
    <property type="evidence" value="ECO:0007669"/>
    <property type="project" value="InterPro"/>
</dbReference>